<feature type="region of interest" description="Disordered" evidence="1">
    <location>
        <begin position="54"/>
        <end position="93"/>
    </location>
</feature>
<dbReference type="Proteomes" id="UP001286313">
    <property type="component" value="Unassembled WGS sequence"/>
</dbReference>
<organism evidence="2 3">
    <name type="scientific">Petrolisthes cinctipes</name>
    <name type="common">Flat porcelain crab</name>
    <dbReference type="NCBI Taxonomy" id="88211"/>
    <lineage>
        <taxon>Eukaryota</taxon>
        <taxon>Metazoa</taxon>
        <taxon>Ecdysozoa</taxon>
        <taxon>Arthropoda</taxon>
        <taxon>Crustacea</taxon>
        <taxon>Multicrustacea</taxon>
        <taxon>Malacostraca</taxon>
        <taxon>Eumalacostraca</taxon>
        <taxon>Eucarida</taxon>
        <taxon>Decapoda</taxon>
        <taxon>Pleocyemata</taxon>
        <taxon>Anomura</taxon>
        <taxon>Galatheoidea</taxon>
        <taxon>Porcellanidae</taxon>
        <taxon>Petrolisthes</taxon>
    </lineage>
</organism>
<comment type="caution">
    <text evidence="2">The sequence shown here is derived from an EMBL/GenBank/DDBJ whole genome shotgun (WGS) entry which is preliminary data.</text>
</comment>
<protein>
    <submittedName>
        <fullName evidence="2">Uncharacterized protein</fullName>
    </submittedName>
</protein>
<reference evidence="2" key="1">
    <citation type="submission" date="2023-10" db="EMBL/GenBank/DDBJ databases">
        <title>Genome assemblies of two species of porcelain crab, Petrolisthes cinctipes and Petrolisthes manimaculis (Anomura: Porcellanidae).</title>
        <authorList>
            <person name="Angst P."/>
        </authorList>
    </citation>
    <scope>NUCLEOTIDE SEQUENCE</scope>
    <source>
        <strain evidence="2">PB745_01</strain>
        <tissue evidence="2">Gill</tissue>
    </source>
</reference>
<keyword evidence="3" id="KW-1185">Reference proteome</keyword>
<gene>
    <name evidence="2" type="ORF">Pcinc_031934</name>
</gene>
<evidence type="ECO:0000313" key="3">
    <source>
        <dbReference type="Proteomes" id="UP001286313"/>
    </source>
</evidence>
<evidence type="ECO:0000256" key="1">
    <source>
        <dbReference type="SAM" id="MobiDB-lite"/>
    </source>
</evidence>
<sequence>MFGSKLILDAGVERLVRLDDGHTHSFHHTPWRLSVKVLLVVWLRKHVCHYQPLPDTPPHLNPSTTTTTTTTTPSQGEETLPQIPIGGGRKEGKNGRFDWLERDCDQTPRKSTHSLITSHLIQTSLFTSLTSPDTSLPAPHTSPTLLFSPHCLHLTPHPHFSSHLTDCISHLPHTSLITSLTASHTSLTLLSSPHCLHLTPHSHFSSHLTACTSHLPPHFSSHLTDCISHLTHTTLY</sequence>
<evidence type="ECO:0000313" key="2">
    <source>
        <dbReference type="EMBL" id="KAK3862179.1"/>
    </source>
</evidence>
<name>A0AAE1K2A5_PETCI</name>
<dbReference type="EMBL" id="JAWQEG010004302">
    <property type="protein sequence ID" value="KAK3862179.1"/>
    <property type="molecule type" value="Genomic_DNA"/>
</dbReference>
<accession>A0AAE1K2A5</accession>
<dbReference type="AlphaFoldDB" id="A0AAE1K2A5"/>
<proteinExistence type="predicted"/>